<feature type="region of interest" description="Disordered" evidence="4">
    <location>
        <begin position="528"/>
        <end position="556"/>
    </location>
</feature>
<dbReference type="AlphaFoldDB" id="A0A177WSQ9"/>
<name>A0A177WSQ9_BATDL</name>
<organism evidence="5 6">
    <name type="scientific">Batrachochytrium dendrobatidis (strain JEL423)</name>
    <dbReference type="NCBI Taxonomy" id="403673"/>
    <lineage>
        <taxon>Eukaryota</taxon>
        <taxon>Fungi</taxon>
        <taxon>Fungi incertae sedis</taxon>
        <taxon>Chytridiomycota</taxon>
        <taxon>Chytridiomycota incertae sedis</taxon>
        <taxon>Chytridiomycetes</taxon>
        <taxon>Rhizophydiales</taxon>
        <taxon>Rhizophydiales incertae sedis</taxon>
        <taxon>Batrachochytrium</taxon>
    </lineage>
</organism>
<dbReference type="PANTHER" id="PTHR12241:SF147">
    <property type="entry name" value="TUBULIN POLYGLUTAMYLASE TTLL7"/>
    <property type="match status" value="1"/>
</dbReference>
<reference evidence="5 6" key="2">
    <citation type="submission" date="2016-05" db="EMBL/GenBank/DDBJ databases">
        <title>Lineage-specific infection strategies underlie the spectrum of fungal disease in amphibians.</title>
        <authorList>
            <person name="Cuomo C.A."/>
            <person name="Farrer R.A."/>
            <person name="James T."/>
            <person name="Longcore J."/>
            <person name="Birren B."/>
        </authorList>
    </citation>
    <scope>NUCLEOTIDE SEQUENCE [LARGE SCALE GENOMIC DNA]</scope>
    <source>
        <strain evidence="5 6">JEL423</strain>
    </source>
</reference>
<dbReference type="PANTHER" id="PTHR12241">
    <property type="entry name" value="TUBULIN POLYGLUTAMYLASE"/>
    <property type="match status" value="1"/>
</dbReference>
<protein>
    <submittedName>
        <fullName evidence="5">Uncharacterized protein</fullName>
    </submittedName>
</protein>
<feature type="region of interest" description="Disordered" evidence="4">
    <location>
        <begin position="28"/>
        <end position="49"/>
    </location>
</feature>
<dbReference type="GO" id="GO:0000226">
    <property type="term" value="P:microtubule cytoskeleton organization"/>
    <property type="evidence" value="ECO:0007669"/>
    <property type="project" value="TreeGrafter"/>
</dbReference>
<proteinExistence type="predicted"/>
<dbReference type="SUPFAM" id="SSF56059">
    <property type="entry name" value="Glutathione synthetase ATP-binding domain-like"/>
    <property type="match status" value="1"/>
</dbReference>
<feature type="region of interest" description="Disordered" evidence="4">
    <location>
        <begin position="911"/>
        <end position="940"/>
    </location>
</feature>
<evidence type="ECO:0000256" key="4">
    <source>
        <dbReference type="SAM" id="MobiDB-lite"/>
    </source>
</evidence>
<dbReference type="GO" id="GO:0070740">
    <property type="term" value="F:tubulin-glutamic acid ligase activity"/>
    <property type="evidence" value="ECO:0007669"/>
    <property type="project" value="TreeGrafter"/>
</dbReference>
<feature type="compositionally biased region" description="Polar residues" evidence="4">
    <location>
        <begin position="914"/>
        <end position="940"/>
    </location>
</feature>
<dbReference type="OrthoDB" id="202825at2759"/>
<dbReference type="PROSITE" id="PS51221">
    <property type="entry name" value="TTL"/>
    <property type="match status" value="1"/>
</dbReference>
<evidence type="ECO:0000313" key="5">
    <source>
        <dbReference type="EMBL" id="OAJ42450.1"/>
    </source>
</evidence>
<dbReference type="Pfam" id="PF03133">
    <property type="entry name" value="TTL"/>
    <property type="match status" value="2"/>
</dbReference>
<dbReference type="GO" id="GO:0036064">
    <property type="term" value="C:ciliary basal body"/>
    <property type="evidence" value="ECO:0007669"/>
    <property type="project" value="TreeGrafter"/>
</dbReference>
<dbReference type="Gene3D" id="3.30.470.20">
    <property type="entry name" value="ATP-grasp fold, B domain"/>
    <property type="match status" value="1"/>
</dbReference>
<dbReference type="eggNOG" id="KOG2158">
    <property type="taxonomic scope" value="Eukaryota"/>
</dbReference>
<keyword evidence="3" id="KW-0067">ATP-binding</keyword>
<evidence type="ECO:0000256" key="2">
    <source>
        <dbReference type="ARBA" id="ARBA00022741"/>
    </source>
</evidence>
<evidence type="ECO:0000256" key="1">
    <source>
        <dbReference type="ARBA" id="ARBA00022598"/>
    </source>
</evidence>
<dbReference type="GO" id="GO:0015631">
    <property type="term" value="F:tubulin binding"/>
    <property type="evidence" value="ECO:0007669"/>
    <property type="project" value="TreeGrafter"/>
</dbReference>
<dbReference type="InterPro" id="IPR004344">
    <property type="entry name" value="TTL/TTLL_fam"/>
</dbReference>
<gene>
    <name evidence="5" type="ORF">BDEG_25901</name>
</gene>
<accession>A0A177WSQ9</accession>
<sequence>MSSCLSRQPDEYTVILSTENSVNTNQLYSTSTPNSQLLNHSDKPKRRRAVTKKTTPLTINLTNCKYDIVKECATLFGCKLVEDPLSWHLFWIDTGVSMERVLEMKLNQRINHFPGMHEICRKDHLARNFTRLSRIFPKDYNFFPKTWILPNDWGEFNLFHKSKSRSGPYIAKPDHGCQGKGIFLFKTPDQLYESQSTSGSNPAPNASIQNNPNISGGLIVQSYLSQPCLIDGFKFDLRIYVLVTSISPLRVFVYRDGLARFATDLYHPPTDKNINNTRMHLTNYAINKHSEKFVVDDMNGSKRSLKAVLQFLAESRGVDTDALWNRICDIIVKTILVVQPVISRGLKSWLPSSMIEFQDLKKPTGSNLSSAHSTHSSYSSFSTPTHKPTALPLSGMGSQCFEILGFDIFLDSKMKPWVLEVNHSPSFTCDSPLDREIKSGVITDALNLLNLSAGMTKKLQKKEKAQSLSRLWKAPDLPVNDLNASFTLSKKPVSKTLAVCKGNSLKQATGSSCVKGIHTLKNVSKLMQQSGDSPIDNSDCEDSSSSDPHDTTSCFTTPNWNAEEPVMAQGCLEMQSFNSNKFFDIQMAANFPFKPHPIAALKSSRPGTAGSVEYETGHISQQSNQSHFQLIQESIQNNESNSTQDSSTDNEICHTTKNTSILVDPIYSPLKESISGRRKSTVCTKRLQACQEALAAYIKKYNQDCLAQLTGFEDAHMGQYERIFPPSDTKQLSKYLYLMHEPVTWSSETNSTKARKEHLERKKHQELDQQRKIESWKLRQKRDNPHIQSKVNSLANQTVLDARRAMDSNGLIVSKNERIDYQKSGSESGITLCYKKDVGNTAFDIKKCLSDLKSLPNLSFGSTNTSILAESYPCTLHYSLLDKVSSFPRSTKQHVPVKINNLDERFGQLRDHSQSLSNQKSTINSRQTGSRIRKNNYNLNNTTSGSMNSLLLESPHDIRFVSSSSLNTLVKSKSTTRKYPDKNSLNSVLTTSLSSLHNTVIGSRSRLM</sequence>
<dbReference type="Proteomes" id="UP000077115">
    <property type="component" value="Unassembled WGS sequence"/>
</dbReference>
<dbReference type="EMBL" id="DS022307">
    <property type="protein sequence ID" value="OAJ42450.1"/>
    <property type="molecule type" value="Genomic_DNA"/>
</dbReference>
<evidence type="ECO:0000256" key="3">
    <source>
        <dbReference type="ARBA" id="ARBA00022840"/>
    </source>
</evidence>
<keyword evidence="2" id="KW-0547">Nucleotide-binding</keyword>
<reference evidence="5 6" key="1">
    <citation type="submission" date="2006-10" db="EMBL/GenBank/DDBJ databases">
        <title>The Genome Sequence of Batrachochytrium dendrobatidis JEL423.</title>
        <authorList>
            <consortium name="The Broad Institute Genome Sequencing Platform"/>
            <person name="Birren B."/>
            <person name="Lander E."/>
            <person name="Galagan J."/>
            <person name="Cuomo C."/>
            <person name="Devon K."/>
            <person name="Jaffe D."/>
            <person name="Butler J."/>
            <person name="Alvarez P."/>
            <person name="Gnerre S."/>
            <person name="Grabherr M."/>
            <person name="Kleber M."/>
            <person name="Mauceli E."/>
            <person name="Brockman W."/>
            <person name="Young S."/>
            <person name="LaButti K."/>
            <person name="Sykes S."/>
            <person name="DeCaprio D."/>
            <person name="Crawford M."/>
            <person name="Koehrsen M."/>
            <person name="Engels R."/>
            <person name="Montgomery P."/>
            <person name="Pearson M."/>
            <person name="Howarth C."/>
            <person name="Larson L."/>
            <person name="White J."/>
            <person name="O'Leary S."/>
            <person name="Kodira C."/>
            <person name="Zeng Q."/>
            <person name="Yandava C."/>
            <person name="Alvarado L."/>
            <person name="Longcore J."/>
            <person name="James T."/>
        </authorList>
    </citation>
    <scope>NUCLEOTIDE SEQUENCE [LARGE SCALE GENOMIC DNA]</scope>
    <source>
        <strain evidence="5 6">JEL423</strain>
    </source>
</reference>
<dbReference type="VEuPathDB" id="FungiDB:BDEG_25901"/>
<dbReference type="GO" id="GO:0005524">
    <property type="term" value="F:ATP binding"/>
    <property type="evidence" value="ECO:0007669"/>
    <property type="project" value="UniProtKB-KW"/>
</dbReference>
<feature type="compositionally biased region" description="Polar residues" evidence="4">
    <location>
        <begin position="28"/>
        <end position="39"/>
    </location>
</feature>
<evidence type="ECO:0000313" key="6">
    <source>
        <dbReference type="Proteomes" id="UP000077115"/>
    </source>
</evidence>
<keyword evidence="1" id="KW-0436">Ligase</keyword>